<feature type="region of interest" description="Disordered" evidence="16">
    <location>
        <begin position="82"/>
        <end position="132"/>
    </location>
</feature>
<dbReference type="InterPro" id="IPR043502">
    <property type="entry name" value="DNA/RNA_pol_sf"/>
</dbReference>
<keyword evidence="7" id="KW-0255">Endonuclease</keyword>
<dbReference type="GO" id="GO:0004519">
    <property type="term" value="F:endonuclease activity"/>
    <property type="evidence" value="ECO:0007669"/>
    <property type="project" value="UniProtKB-KW"/>
</dbReference>
<dbReference type="GO" id="GO:0006508">
    <property type="term" value="P:proteolysis"/>
    <property type="evidence" value="ECO:0007669"/>
    <property type="project" value="UniProtKB-KW"/>
</dbReference>
<dbReference type="FunFam" id="3.30.70.270:FF:000020">
    <property type="entry name" value="Transposon Tf2-6 polyprotein-like Protein"/>
    <property type="match status" value="1"/>
</dbReference>
<evidence type="ECO:0000256" key="15">
    <source>
        <dbReference type="PROSITE-ProRule" id="PRU00047"/>
    </source>
</evidence>
<keyword evidence="15" id="KW-0863">Zinc-finger</keyword>
<keyword evidence="8" id="KW-0378">Hydrolase</keyword>
<evidence type="ECO:0000313" key="19">
    <source>
        <dbReference type="Proteomes" id="UP000288805"/>
    </source>
</evidence>
<keyword evidence="1" id="KW-0645">Protease</keyword>
<dbReference type="Pfam" id="PF24626">
    <property type="entry name" value="SH3_Tf2-1"/>
    <property type="match status" value="1"/>
</dbReference>
<dbReference type="PANTHER" id="PTHR37984">
    <property type="entry name" value="PROTEIN CBG26694"/>
    <property type="match status" value="1"/>
</dbReference>
<dbReference type="Pfam" id="PF17917">
    <property type="entry name" value="RT_RNaseH"/>
    <property type="match status" value="1"/>
</dbReference>
<evidence type="ECO:0000256" key="11">
    <source>
        <dbReference type="ARBA" id="ARBA00022918"/>
    </source>
</evidence>
<comment type="caution">
    <text evidence="18">The sequence shown here is derived from an EMBL/GenBank/DDBJ whole genome shotgun (WGS) entry which is preliminary data.</text>
</comment>
<dbReference type="SMART" id="SM00343">
    <property type="entry name" value="ZnF_C2HC"/>
    <property type="match status" value="1"/>
</dbReference>
<keyword evidence="10" id="KW-0229">DNA integration</keyword>
<evidence type="ECO:0000256" key="4">
    <source>
        <dbReference type="ARBA" id="ARBA00022722"/>
    </source>
</evidence>
<dbReference type="InterPro" id="IPR043128">
    <property type="entry name" value="Rev_trsase/Diguanyl_cyclase"/>
</dbReference>
<organism evidence="18 19">
    <name type="scientific">Vitis vinifera</name>
    <name type="common">Grape</name>
    <dbReference type="NCBI Taxonomy" id="29760"/>
    <lineage>
        <taxon>Eukaryota</taxon>
        <taxon>Viridiplantae</taxon>
        <taxon>Streptophyta</taxon>
        <taxon>Embryophyta</taxon>
        <taxon>Tracheophyta</taxon>
        <taxon>Spermatophyta</taxon>
        <taxon>Magnoliopsida</taxon>
        <taxon>eudicotyledons</taxon>
        <taxon>Gunneridae</taxon>
        <taxon>Pentapetalae</taxon>
        <taxon>rosids</taxon>
        <taxon>Vitales</taxon>
        <taxon>Vitaceae</taxon>
        <taxon>Viteae</taxon>
        <taxon>Vitis</taxon>
    </lineage>
</organism>
<dbReference type="Gene3D" id="3.30.420.10">
    <property type="entry name" value="Ribonuclease H-like superfamily/Ribonuclease H"/>
    <property type="match status" value="2"/>
</dbReference>
<dbReference type="GO" id="GO:0003677">
    <property type="term" value="F:DNA binding"/>
    <property type="evidence" value="ECO:0007669"/>
    <property type="project" value="UniProtKB-KW"/>
</dbReference>
<evidence type="ECO:0000256" key="9">
    <source>
        <dbReference type="ARBA" id="ARBA00022842"/>
    </source>
</evidence>
<feature type="compositionally biased region" description="Polar residues" evidence="16">
    <location>
        <begin position="95"/>
        <end position="107"/>
    </location>
</feature>
<evidence type="ECO:0000256" key="14">
    <source>
        <dbReference type="ARBA" id="ARBA00023172"/>
    </source>
</evidence>
<keyword evidence="2" id="KW-0808">Transferase</keyword>
<dbReference type="Pfam" id="PF17921">
    <property type="entry name" value="Integrase_H2C2"/>
    <property type="match status" value="1"/>
</dbReference>
<dbReference type="FunFam" id="3.30.70.270:FF:000003">
    <property type="entry name" value="Transposon Ty3-G Gag-Pol polyprotein"/>
    <property type="match status" value="1"/>
</dbReference>
<keyword evidence="14" id="KW-0233">DNA recombination</keyword>
<evidence type="ECO:0000256" key="1">
    <source>
        <dbReference type="ARBA" id="ARBA00022670"/>
    </source>
</evidence>
<dbReference type="Proteomes" id="UP000288805">
    <property type="component" value="Unassembled WGS sequence"/>
</dbReference>
<dbReference type="PROSITE" id="PS50158">
    <property type="entry name" value="ZF_CCHC"/>
    <property type="match status" value="1"/>
</dbReference>
<evidence type="ECO:0000256" key="7">
    <source>
        <dbReference type="ARBA" id="ARBA00022759"/>
    </source>
</evidence>
<evidence type="ECO:0000256" key="2">
    <source>
        <dbReference type="ARBA" id="ARBA00022679"/>
    </source>
</evidence>
<keyword evidence="15" id="KW-0862">Zinc</keyword>
<keyword evidence="9" id="KW-0460">Magnesium</keyword>
<evidence type="ECO:0000256" key="8">
    <source>
        <dbReference type="ARBA" id="ARBA00022801"/>
    </source>
</evidence>
<dbReference type="Gene3D" id="3.10.20.370">
    <property type="match status" value="1"/>
</dbReference>
<keyword evidence="11" id="KW-0695">RNA-directed DNA polymerase</keyword>
<keyword evidence="3" id="KW-0548">Nucleotidyltransferase</keyword>
<keyword evidence="13" id="KW-0238">DNA-binding</keyword>
<dbReference type="PANTHER" id="PTHR37984:SF5">
    <property type="entry name" value="PROTEIN NYNRIN-LIKE"/>
    <property type="match status" value="1"/>
</dbReference>
<proteinExistence type="predicted"/>
<dbReference type="Gene3D" id="1.10.340.70">
    <property type="match status" value="1"/>
</dbReference>
<evidence type="ECO:0000256" key="12">
    <source>
        <dbReference type="ARBA" id="ARBA00022932"/>
    </source>
</evidence>
<dbReference type="CDD" id="cd09274">
    <property type="entry name" value="RNase_HI_RT_Ty3"/>
    <property type="match status" value="1"/>
</dbReference>
<keyword evidence="6" id="KW-0064">Aspartyl protease</keyword>
<dbReference type="GO" id="GO:0015074">
    <property type="term" value="P:DNA integration"/>
    <property type="evidence" value="ECO:0007669"/>
    <property type="project" value="UniProtKB-KW"/>
</dbReference>
<dbReference type="InterPro" id="IPR041588">
    <property type="entry name" value="Integrase_H2C2"/>
</dbReference>
<dbReference type="InterPro" id="IPR000477">
    <property type="entry name" value="RT_dom"/>
</dbReference>
<evidence type="ECO:0000259" key="17">
    <source>
        <dbReference type="PROSITE" id="PS50158"/>
    </source>
</evidence>
<feature type="domain" description="CCHC-type" evidence="17">
    <location>
        <begin position="448"/>
        <end position="463"/>
    </location>
</feature>
<dbReference type="InterPro" id="IPR036397">
    <property type="entry name" value="RNaseH_sf"/>
</dbReference>
<keyword evidence="5" id="KW-0479">Metal-binding</keyword>
<reference evidence="18 19" key="1">
    <citation type="journal article" date="2018" name="PLoS Genet.">
        <title>Population sequencing reveals clonal diversity and ancestral inbreeding in the grapevine cultivar Chardonnay.</title>
        <authorList>
            <person name="Roach M.J."/>
            <person name="Johnson D.L."/>
            <person name="Bohlmann J."/>
            <person name="van Vuuren H.J."/>
            <person name="Jones S.J."/>
            <person name="Pretorius I.S."/>
            <person name="Schmidt S.A."/>
            <person name="Borneman A.R."/>
        </authorList>
    </citation>
    <scope>NUCLEOTIDE SEQUENCE [LARGE SCALE GENOMIC DNA]</scope>
    <source>
        <strain evidence="19">cv. Chardonnay</strain>
        <tissue evidence="18">Leaf</tissue>
    </source>
</reference>
<protein>
    <submittedName>
        <fullName evidence="18">Transposon Ty3-G Gag-Pol polyprotein</fullName>
    </submittedName>
</protein>
<dbReference type="GO" id="GO:0006310">
    <property type="term" value="P:DNA recombination"/>
    <property type="evidence" value="ECO:0007669"/>
    <property type="project" value="UniProtKB-KW"/>
</dbReference>
<evidence type="ECO:0000256" key="13">
    <source>
        <dbReference type="ARBA" id="ARBA00023125"/>
    </source>
</evidence>
<dbReference type="Gene3D" id="4.10.60.10">
    <property type="entry name" value="Zinc finger, CCHC-type"/>
    <property type="match status" value="1"/>
</dbReference>
<dbReference type="Gene3D" id="3.30.70.270">
    <property type="match status" value="2"/>
</dbReference>
<keyword evidence="12" id="KW-0239">DNA-directed DNA polymerase</keyword>
<dbReference type="InterPro" id="IPR012337">
    <property type="entry name" value="RNaseH-like_sf"/>
</dbReference>
<name>A0A438D7C8_VITVI</name>
<evidence type="ECO:0000256" key="5">
    <source>
        <dbReference type="ARBA" id="ARBA00022723"/>
    </source>
</evidence>
<dbReference type="SUPFAM" id="SSF56672">
    <property type="entry name" value="DNA/RNA polymerases"/>
    <property type="match status" value="1"/>
</dbReference>
<dbReference type="GO" id="GO:0004190">
    <property type="term" value="F:aspartic-type endopeptidase activity"/>
    <property type="evidence" value="ECO:0007669"/>
    <property type="project" value="UniProtKB-KW"/>
</dbReference>
<evidence type="ECO:0000256" key="3">
    <source>
        <dbReference type="ARBA" id="ARBA00022695"/>
    </source>
</evidence>
<dbReference type="GO" id="GO:0003964">
    <property type="term" value="F:RNA-directed DNA polymerase activity"/>
    <property type="evidence" value="ECO:0007669"/>
    <property type="project" value="UniProtKB-KW"/>
</dbReference>
<dbReference type="EMBL" id="QGNW01001759">
    <property type="protein sequence ID" value="RVW31360.1"/>
    <property type="molecule type" value="Genomic_DNA"/>
</dbReference>
<sequence>MMFEKMLQLKQGSLSVDQSTDRFHELTAHSKIMETEQQTLARYNTELRNELHKEMWIACLIIVKEVYQIALHIKKQMRPSFGRKMPSMASRQERVTTPSFQKPSFQKPSLLKDQSKSIASGDQKGKAKVTSEMPQCYKYTDGKETKEGNHSEEEHLGASDLPIYALNVIIDNGSGMNVISEMAIERLGLKIENHPTSYRISWVNNVIIDNGSGMNVIYEMVIERLGLKIENHPTSYRISWVNEANSVLVKQWCLRVSREREVEVRFQGTLAGLVERQARATGNPIEAEAWIMKIEKFFDVIDCSEEQKVSYAAFMLDKEADHWWRMTKRLLEDQEPIVWSQFREAFYKKYFPDSIRQQKLIAIEEKKALKFQDGLKLYLKNKISILKLSVYSEAVDRALIAEKDNEELHQYREQQKKRNRNDGAHDEICPTCGKKHGGRSCYRKIGACFGCGKQGHMVQDCPESRKFVFGKPKEENKDDRQKPRAQGRLEDIPIVRDYPDVFPEDHPGLPLEREVEFTIDLAPGTALISKAPYRMAPMELKELKIQIQELLDKGFIRPSVSPWGAPVLFVKKNNGSMRLCIDYRELNKLRVRGEDVPKTAFRTRYGHYKFLIMSFGLTNAPAAFIDLMNRVFKPYLDQFVVVFIDDILVYSKSREEHERHLSIVLQTLRDKRLYAKLKKCEFWLDRVSFLGHVVTNDGISVDPGKVDVVSNWRRPTTMTEIRSLLGLAGYYRRFIEGFSKIALPLTNLTQKGVKFEWSDDCERSFQELKNRLVTTPILTIPSGSGGFVVYSDASHQGLGCVLMQHGKVVAYASRQLKPYERNYPTHDLELAAVVFALKIWRYFLFGETCEIFTNHKSLKYLFSQKELNMRQRRWIELLKDYDCIIQYHPGKANVVADALSRKSVGSLAAIKGCQRQLLGDLKSLQVHIRVLDSGALVANFRVQPDLVGRIKALQENDLNLVQLMEDVKKGSKPDFVLSDDGVLRFRTRLCVPNDGDLRRELLEKAHCSRLVIHPGGTKMYKDLRQNYWWSGMKRDIAQFVAQCLVCQQVKAEHQQPARFLQPLSIPEWKLEHITMDFMTGLPRTLGGNNAIWMIVDRLTKSAHFLPMKVNFSMDRLASLYIKEIVRMHGVPVSITDGQSKRVIQVLEDLLRACALDLKGNWDDYLPLVEFAYDNSFQASIGMAPFEALYGRRCRSPVCWDDVGEKKLLRPELVQLTVEKVFLIKERLKAAQSRQKSYVDNRRRDLEFEVGDHVFLKVSPMKFIMRFGRKGKLSPRFVGPFEVLERVGILAYKVALPPSLSKIHNVFHVLNLRKYIYDLSHVVELEPIQIFEDLTYEEVPVQIVDVMDKVLQHAVVRLVKVQWSNHSIREATWELE</sequence>
<dbReference type="CDD" id="cd01647">
    <property type="entry name" value="RT_LTR"/>
    <property type="match status" value="1"/>
</dbReference>
<dbReference type="GO" id="GO:0003887">
    <property type="term" value="F:DNA-directed DNA polymerase activity"/>
    <property type="evidence" value="ECO:0007669"/>
    <property type="project" value="UniProtKB-KW"/>
</dbReference>
<dbReference type="GO" id="GO:0008270">
    <property type="term" value="F:zinc ion binding"/>
    <property type="evidence" value="ECO:0007669"/>
    <property type="project" value="UniProtKB-KW"/>
</dbReference>
<evidence type="ECO:0000313" key="18">
    <source>
        <dbReference type="EMBL" id="RVW31360.1"/>
    </source>
</evidence>
<gene>
    <name evidence="18" type="primary">TY3B-G_89</name>
    <name evidence="18" type="ORF">CK203_106078</name>
</gene>
<dbReference type="Pfam" id="PF00078">
    <property type="entry name" value="RVT_1"/>
    <property type="match status" value="1"/>
</dbReference>
<dbReference type="InterPro" id="IPR050951">
    <property type="entry name" value="Retrovirus_Pol_polyprotein"/>
</dbReference>
<dbReference type="InterPro" id="IPR001878">
    <property type="entry name" value="Znf_CCHC"/>
</dbReference>
<dbReference type="SUPFAM" id="SSF53098">
    <property type="entry name" value="Ribonuclease H-like"/>
    <property type="match status" value="1"/>
</dbReference>
<dbReference type="InterPro" id="IPR056924">
    <property type="entry name" value="SH3_Tf2-1"/>
</dbReference>
<evidence type="ECO:0000256" key="6">
    <source>
        <dbReference type="ARBA" id="ARBA00022750"/>
    </source>
</evidence>
<dbReference type="Gene3D" id="3.10.10.10">
    <property type="entry name" value="HIV Type 1 Reverse Transcriptase, subunit A, domain 1"/>
    <property type="match status" value="2"/>
</dbReference>
<evidence type="ECO:0000256" key="16">
    <source>
        <dbReference type="SAM" id="MobiDB-lite"/>
    </source>
</evidence>
<accession>A0A438D7C8</accession>
<evidence type="ECO:0000256" key="10">
    <source>
        <dbReference type="ARBA" id="ARBA00022908"/>
    </source>
</evidence>
<keyword evidence="4" id="KW-0540">Nuclease</keyword>
<dbReference type="InterPro" id="IPR041373">
    <property type="entry name" value="RT_RNaseH"/>
</dbReference>